<reference evidence="3" key="1">
    <citation type="journal article" date="2012" name="Mol. Microbiol.">
        <title>The mammalian cell entry (Mce) protein of pathogenic Leptospira species is responsible for RGD motif-dependent infection of cells and animals.</title>
        <authorList>
            <person name="Zhang L."/>
            <person name="Zhang C."/>
            <person name="Ojcius D.M."/>
            <person name="Sun D."/>
            <person name="Zhao J."/>
            <person name="Lin X."/>
            <person name="Li L."/>
            <person name="Li L."/>
            <person name="Yan J."/>
        </authorList>
    </citation>
    <scope>NUCLEOTIDE SEQUENCE</scope>
</reference>
<sequence>MNMNSLRYLLVGIIFTAAITVVGYFTIITEGGPIKKKGEFMKVTFRNAEGIKVGNKVTVQGVPFGYVSAIRLIQIDENGTEVQSGEMGIGTRVEITMLLREKISLYDNYDIIIKNESLLTGRVIAIDPGTADLEPKQLKTRTTPITMIDYKTTGSLKGRVLQDPLVSLSELISENRGDIRKTFSNIADITTKINTGDGSLGRLINNDDVHKNVNTVLTDAQIVLRELREGLEDTREQTPVTSFIRAALSAF</sequence>
<dbReference type="Pfam" id="PF02470">
    <property type="entry name" value="MlaD"/>
    <property type="match status" value="1"/>
</dbReference>
<protein>
    <submittedName>
        <fullName evidence="3">Mce</fullName>
    </submittedName>
</protein>
<dbReference type="EMBL" id="GU191886">
    <property type="protein sequence ID" value="ADA57455.1"/>
    <property type="molecule type" value="Genomic_DNA"/>
</dbReference>
<proteinExistence type="predicted"/>
<feature type="domain" description="Mce/MlaD" evidence="2">
    <location>
        <begin position="40"/>
        <end position="129"/>
    </location>
</feature>
<dbReference type="PANTHER" id="PTHR33371:SF4">
    <property type="entry name" value="INTERMEMBRANE PHOSPHOLIPID TRANSPORT SYSTEM BINDING PROTEIN MLAD"/>
    <property type="match status" value="1"/>
</dbReference>
<dbReference type="InterPro" id="IPR003399">
    <property type="entry name" value="Mce/MlaD"/>
</dbReference>
<dbReference type="PANTHER" id="PTHR33371">
    <property type="entry name" value="INTERMEMBRANE PHOSPHOLIPID TRANSPORT SYSTEM BINDING PROTEIN MLAD-RELATED"/>
    <property type="match status" value="1"/>
</dbReference>
<dbReference type="NCBIfam" id="NF047463">
    <property type="entry name" value="CllEntPrLepto"/>
    <property type="match status" value="1"/>
</dbReference>
<keyword evidence="1" id="KW-0472">Membrane</keyword>
<dbReference type="AlphaFoldDB" id="D2K9J8"/>
<evidence type="ECO:0000256" key="1">
    <source>
        <dbReference type="SAM" id="Phobius"/>
    </source>
</evidence>
<feature type="transmembrane region" description="Helical" evidence="1">
    <location>
        <begin position="6"/>
        <end position="27"/>
    </location>
</feature>
<dbReference type="InterPro" id="IPR052336">
    <property type="entry name" value="MlaD_Phospholipid_Transporter"/>
</dbReference>
<organism evidence="3">
    <name type="scientific">Leptospira interrogans serovar Australis</name>
    <dbReference type="NCBI Taxonomy" id="211882"/>
    <lineage>
        <taxon>Bacteria</taxon>
        <taxon>Pseudomonadati</taxon>
        <taxon>Spirochaetota</taxon>
        <taxon>Spirochaetia</taxon>
        <taxon>Leptospirales</taxon>
        <taxon>Leptospiraceae</taxon>
        <taxon>Leptospira</taxon>
    </lineage>
</organism>
<keyword evidence="1" id="KW-0812">Transmembrane</keyword>
<evidence type="ECO:0000259" key="2">
    <source>
        <dbReference type="Pfam" id="PF02470"/>
    </source>
</evidence>
<evidence type="ECO:0000313" key="3">
    <source>
        <dbReference type="EMBL" id="ADA57455.1"/>
    </source>
</evidence>
<name>D2K9J8_LEPIR</name>
<gene>
    <name evidence="3" type="primary">mce</name>
</gene>
<keyword evidence="1" id="KW-1133">Transmembrane helix</keyword>
<accession>D2K9J8</accession>